<evidence type="ECO:0000313" key="3">
    <source>
        <dbReference type="Proteomes" id="UP000193240"/>
    </source>
</evidence>
<organism evidence="2 3">
    <name type="scientific">Epicoccum nigrum</name>
    <name type="common">Soil fungus</name>
    <name type="synonym">Epicoccum purpurascens</name>
    <dbReference type="NCBI Taxonomy" id="105696"/>
    <lineage>
        <taxon>Eukaryota</taxon>
        <taxon>Fungi</taxon>
        <taxon>Dikarya</taxon>
        <taxon>Ascomycota</taxon>
        <taxon>Pezizomycotina</taxon>
        <taxon>Dothideomycetes</taxon>
        <taxon>Pleosporomycetidae</taxon>
        <taxon>Pleosporales</taxon>
        <taxon>Pleosporineae</taxon>
        <taxon>Didymellaceae</taxon>
        <taxon>Epicoccum</taxon>
    </lineage>
</organism>
<dbReference type="AlphaFoldDB" id="A0A1Y2LIP4"/>
<dbReference type="InParanoid" id="A0A1Y2LIP4"/>
<dbReference type="OMA" id="PGNMEPR"/>
<dbReference type="EMBL" id="KZ107861">
    <property type="protein sequence ID" value="OSS43766.1"/>
    <property type="molecule type" value="Genomic_DNA"/>
</dbReference>
<dbReference type="InterPro" id="IPR011009">
    <property type="entry name" value="Kinase-like_dom_sf"/>
</dbReference>
<evidence type="ECO:0008006" key="4">
    <source>
        <dbReference type="Google" id="ProtNLM"/>
    </source>
</evidence>
<protein>
    <recommendedName>
        <fullName evidence="4">Protein kinase domain-containing protein</fullName>
    </recommendedName>
</protein>
<evidence type="ECO:0000256" key="1">
    <source>
        <dbReference type="SAM" id="MobiDB-lite"/>
    </source>
</evidence>
<name>A0A1Y2LIP4_EPING</name>
<gene>
    <name evidence="2" type="ORF">B5807_11663</name>
</gene>
<proteinExistence type="predicted"/>
<keyword evidence="3" id="KW-1185">Reference proteome</keyword>
<reference evidence="2 3" key="1">
    <citation type="journal article" date="2017" name="Genome Announc.">
        <title>Genome sequence of the saprophytic ascomycete Epicoccum nigrum ICMP 19927 strain isolated from New Zealand.</title>
        <authorList>
            <person name="Fokin M."/>
            <person name="Fleetwood D."/>
            <person name="Weir B.S."/>
            <person name="Villas-Boas S.G."/>
        </authorList>
    </citation>
    <scope>NUCLEOTIDE SEQUENCE [LARGE SCALE GENOMIC DNA]</scope>
    <source>
        <strain evidence="2 3">ICMP 19927</strain>
    </source>
</reference>
<evidence type="ECO:0000313" key="2">
    <source>
        <dbReference type="EMBL" id="OSS43766.1"/>
    </source>
</evidence>
<feature type="region of interest" description="Disordered" evidence="1">
    <location>
        <begin position="1"/>
        <end position="21"/>
    </location>
</feature>
<dbReference type="Proteomes" id="UP000193240">
    <property type="component" value="Unassembled WGS sequence"/>
</dbReference>
<sequence length="346" mass="39380">MPQVFPPDLNSSSSASSEENDFDPYPIGQTFALKQQISGPACPDLDCISTVEPKSKSEFVSRFEWCLDHPLSTGTTNRRRKREVTFTKNILTGRHCGAQVLLTEDGLVAKIFDPLHYGFYECADDIKIDVAAAADRDYTVEANAYSAMIKSGIQGDTMPTYYGSWTFEVGTVVEGQEYTREVRMILVENIVGTCMVDIDTYCLTDEQKENILHKILEAEIDLRIAGLHHFDFEPRNIMVIPSSQFELAEGSLYHSTPFEGPELRICIIDFAMATILKKSVPEKRRNPLFRWAGYQPWSENDWCSDDEEEVANWMWSLWGNGAKAEKYVPVTRDMRDARSRPLERLQ</sequence>
<accession>A0A1Y2LIP4</accession>
<dbReference type="SUPFAM" id="SSF56112">
    <property type="entry name" value="Protein kinase-like (PK-like)"/>
    <property type="match status" value="1"/>
</dbReference>